<keyword evidence="3" id="KW-1185">Reference proteome</keyword>
<keyword evidence="1" id="KW-1133">Transmembrane helix</keyword>
<keyword evidence="1" id="KW-0472">Membrane</keyword>
<dbReference type="EMBL" id="CP013023">
    <property type="protein sequence ID" value="ANF95236.1"/>
    <property type="molecule type" value="Genomic_DNA"/>
</dbReference>
<dbReference type="RefSeq" id="WP_060531975.1">
    <property type="nucleotide sequence ID" value="NZ_CP013023.1"/>
</dbReference>
<organism evidence="2 3">
    <name type="scientific">Paenibacillus bovis</name>
    <dbReference type="NCBI Taxonomy" id="1616788"/>
    <lineage>
        <taxon>Bacteria</taxon>
        <taxon>Bacillati</taxon>
        <taxon>Bacillota</taxon>
        <taxon>Bacilli</taxon>
        <taxon>Bacillales</taxon>
        <taxon>Paenibacillaceae</taxon>
        <taxon>Paenibacillus</taxon>
    </lineage>
</organism>
<evidence type="ECO:0000313" key="2">
    <source>
        <dbReference type="EMBL" id="ANF95236.1"/>
    </source>
</evidence>
<feature type="transmembrane region" description="Helical" evidence="1">
    <location>
        <begin position="32"/>
        <end position="49"/>
    </location>
</feature>
<feature type="transmembrane region" description="Helical" evidence="1">
    <location>
        <begin position="6"/>
        <end position="25"/>
    </location>
</feature>
<sequence>MGIIYLIGVILILALLAAVLGHVMYRWSNRHLTGILTTIISIVGVMIILATPILLWVILPALAFYGLLARYPYALKAK</sequence>
<evidence type="ECO:0000256" key="1">
    <source>
        <dbReference type="SAM" id="Phobius"/>
    </source>
</evidence>
<gene>
    <name evidence="2" type="ORF">AR543_03810</name>
</gene>
<keyword evidence="1" id="KW-0812">Transmembrane</keyword>
<protein>
    <submittedName>
        <fullName evidence="2">Uncharacterized protein</fullName>
    </submittedName>
</protein>
<proteinExistence type="predicted"/>
<dbReference type="OrthoDB" id="2666271at2"/>
<reference evidence="3" key="1">
    <citation type="submission" date="2015-10" db="EMBL/GenBank/DDBJ databases">
        <title>Genome of Paenibacillus bovis sp. nov.</title>
        <authorList>
            <person name="Wu Z."/>
            <person name="Gao C."/>
            <person name="Liu Z."/>
            <person name="Zheng H."/>
        </authorList>
    </citation>
    <scope>NUCLEOTIDE SEQUENCE [LARGE SCALE GENOMIC DNA]</scope>
    <source>
        <strain evidence="3">BD3526</strain>
    </source>
</reference>
<reference evidence="2 3" key="2">
    <citation type="journal article" date="2016" name="Int. J. Syst. Evol. Microbiol.">
        <title>Paenibacillus bovis sp. nov., isolated from raw yak (Bos grunniens) milk.</title>
        <authorList>
            <person name="Gao C."/>
            <person name="Han J."/>
            <person name="Liu Z."/>
            <person name="Xu X."/>
            <person name="Hang F."/>
            <person name="Wu Z."/>
        </authorList>
    </citation>
    <scope>NUCLEOTIDE SEQUENCE [LARGE SCALE GENOMIC DNA]</scope>
    <source>
        <strain evidence="2 3">BD3526</strain>
    </source>
</reference>
<dbReference type="KEGG" id="pbv:AR543_03810"/>
<name>A0A172ZC69_9BACL</name>
<evidence type="ECO:0000313" key="3">
    <source>
        <dbReference type="Proteomes" id="UP000078148"/>
    </source>
</evidence>
<dbReference type="AlphaFoldDB" id="A0A172ZC69"/>
<accession>A0A172ZC69</accession>
<dbReference type="Proteomes" id="UP000078148">
    <property type="component" value="Chromosome"/>
</dbReference>